<comment type="caution">
    <text evidence="3">The sequence shown here is derived from an EMBL/GenBank/DDBJ whole genome shotgun (WGS) entry which is preliminary data.</text>
</comment>
<gene>
    <name evidence="3" type="primary">zyg-1</name>
    <name evidence="3" type="ORF">SPIL2461_LOCUS15639</name>
</gene>
<evidence type="ECO:0000313" key="3">
    <source>
        <dbReference type="EMBL" id="CAE7585459.1"/>
    </source>
</evidence>
<dbReference type="OrthoDB" id="10261027at2759"/>
<accession>A0A812UXM8</accession>
<reference evidence="3" key="1">
    <citation type="submission" date="2021-02" db="EMBL/GenBank/DDBJ databases">
        <authorList>
            <person name="Dougan E. K."/>
            <person name="Rhodes N."/>
            <person name="Thang M."/>
            <person name="Chan C."/>
        </authorList>
    </citation>
    <scope>NUCLEOTIDE SEQUENCE</scope>
</reference>
<dbReference type="GO" id="GO:0005524">
    <property type="term" value="F:ATP binding"/>
    <property type="evidence" value="ECO:0007669"/>
    <property type="project" value="InterPro"/>
</dbReference>
<dbReference type="SUPFAM" id="SSF56112">
    <property type="entry name" value="Protein kinase-like (PK-like)"/>
    <property type="match status" value="1"/>
</dbReference>
<keyword evidence="4" id="KW-1185">Reference proteome</keyword>
<dbReference type="InterPro" id="IPR011009">
    <property type="entry name" value="Kinase-like_dom_sf"/>
</dbReference>
<dbReference type="AlphaFoldDB" id="A0A812UXM8"/>
<dbReference type="GO" id="GO:0005634">
    <property type="term" value="C:nucleus"/>
    <property type="evidence" value="ECO:0007669"/>
    <property type="project" value="TreeGrafter"/>
</dbReference>
<evidence type="ECO:0000313" key="4">
    <source>
        <dbReference type="Proteomes" id="UP000649617"/>
    </source>
</evidence>
<evidence type="ECO:0000256" key="1">
    <source>
        <dbReference type="SAM" id="MobiDB-lite"/>
    </source>
</evidence>
<dbReference type="EMBL" id="CAJNIZ010038980">
    <property type="protein sequence ID" value="CAE7585459.1"/>
    <property type="molecule type" value="Genomic_DNA"/>
</dbReference>
<name>A0A812UXM8_SYMPI</name>
<dbReference type="PANTHER" id="PTHR44167">
    <property type="entry name" value="OVARIAN-SPECIFIC SERINE/THREONINE-PROTEIN KINASE LOK-RELATED"/>
    <property type="match status" value="1"/>
</dbReference>
<dbReference type="GO" id="GO:0044773">
    <property type="term" value="P:mitotic DNA damage checkpoint signaling"/>
    <property type="evidence" value="ECO:0007669"/>
    <property type="project" value="TreeGrafter"/>
</dbReference>
<feature type="region of interest" description="Disordered" evidence="1">
    <location>
        <begin position="43"/>
        <end position="69"/>
    </location>
</feature>
<dbReference type="GO" id="GO:0004674">
    <property type="term" value="F:protein serine/threonine kinase activity"/>
    <property type="evidence" value="ECO:0007669"/>
    <property type="project" value="TreeGrafter"/>
</dbReference>
<proteinExistence type="predicted"/>
<feature type="domain" description="Protein kinase" evidence="2">
    <location>
        <begin position="100"/>
        <end position="374"/>
    </location>
</feature>
<dbReference type="Gene3D" id="3.30.200.20">
    <property type="entry name" value="Phosphorylase Kinase, domain 1"/>
    <property type="match status" value="1"/>
</dbReference>
<feature type="compositionally biased region" description="Low complexity" evidence="1">
    <location>
        <begin position="45"/>
        <end position="69"/>
    </location>
</feature>
<dbReference type="Gene3D" id="1.10.510.10">
    <property type="entry name" value="Transferase(Phosphotransferase) domain 1"/>
    <property type="match status" value="1"/>
</dbReference>
<evidence type="ECO:0000259" key="2">
    <source>
        <dbReference type="PROSITE" id="PS50011"/>
    </source>
</evidence>
<organism evidence="3 4">
    <name type="scientific">Symbiodinium pilosum</name>
    <name type="common">Dinoflagellate</name>
    <dbReference type="NCBI Taxonomy" id="2952"/>
    <lineage>
        <taxon>Eukaryota</taxon>
        <taxon>Sar</taxon>
        <taxon>Alveolata</taxon>
        <taxon>Dinophyceae</taxon>
        <taxon>Suessiales</taxon>
        <taxon>Symbiodiniaceae</taxon>
        <taxon>Symbiodinium</taxon>
    </lineage>
</organism>
<dbReference type="CDD" id="cd00180">
    <property type="entry name" value="PKc"/>
    <property type="match status" value="1"/>
</dbReference>
<protein>
    <submittedName>
        <fullName evidence="3">Zyg-1 protein</fullName>
    </submittedName>
</protein>
<feature type="region of interest" description="Disordered" evidence="1">
    <location>
        <begin position="316"/>
        <end position="335"/>
    </location>
</feature>
<dbReference type="InterPro" id="IPR000719">
    <property type="entry name" value="Prot_kinase_dom"/>
</dbReference>
<dbReference type="PROSITE" id="PS50011">
    <property type="entry name" value="PROTEIN_KINASE_DOM"/>
    <property type="match status" value="1"/>
</dbReference>
<dbReference type="PANTHER" id="PTHR44167:SF24">
    <property type="entry name" value="SERINE_THREONINE-PROTEIN KINASE CHK2"/>
    <property type="match status" value="1"/>
</dbReference>
<sequence>MTGYEDEHFLGLPLDAAPVSNGAPVTEGTTKGFKIVVEARKFDDGSGSDSESSSGASARSGSSLLSRRSNSSMYKSGLSIANDKMGDSRSYRELLESKGYKITGVIGRGQNSGFLVHAAVRENQKYAVKVSIETGQEGTNGDAIRKEYQVLRRLEHDRIVKAYGLEDELDEGIKGVAMILEMCHGSTLNKWLPWHDRDRDRMVLDVACRRQCLTQIASAIAYLHSVGIAHRDLHSKNVVVHASQSSSGFDSQSVQVKVIDLGCARDLDSDEAMEADINVNILPVGATRPCDVFALGLLGASLIAGKEVSSWTVVPTGAQDDSSKKLRLPPSGRKDTEMKASFKEFLLALLETDHTHRLTASEAMCRIPKESEWLEIVSKKISL</sequence>
<dbReference type="Proteomes" id="UP000649617">
    <property type="component" value="Unassembled WGS sequence"/>
</dbReference>
<dbReference type="Pfam" id="PF00069">
    <property type="entry name" value="Pkinase"/>
    <property type="match status" value="1"/>
</dbReference>